<evidence type="ECO:0000313" key="2">
    <source>
        <dbReference type="Proteomes" id="UP000265520"/>
    </source>
</evidence>
<organism evidence="1 2">
    <name type="scientific">Trifolium medium</name>
    <dbReference type="NCBI Taxonomy" id="97028"/>
    <lineage>
        <taxon>Eukaryota</taxon>
        <taxon>Viridiplantae</taxon>
        <taxon>Streptophyta</taxon>
        <taxon>Embryophyta</taxon>
        <taxon>Tracheophyta</taxon>
        <taxon>Spermatophyta</taxon>
        <taxon>Magnoliopsida</taxon>
        <taxon>eudicotyledons</taxon>
        <taxon>Gunneridae</taxon>
        <taxon>Pentapetalae</taxon>
        <taxon>rosids</taxon>
        <taxon>fabids</taxon>
        <taxon>Fabales</taxon>
        <taxon>Fabaceae</taxon>
        <taxon>Papilionoideae</taxon>
        <taxon>50 kb inversion clade</taxon>
        <taxon>NPAAA clade</taxon>
        <taxon>Hologalegina</taxon>
        <taxon>IRL clade</taxon>
        <taxon>Trifolieae</taxon>
        <taxon>Trifolium</taxon>
    </lineage>
</organism>
<comment type="caution">
    <text evidence="1">The sequence shown here is derived from an EMBL/GenBank/DDBJ whole genome shotgun (WGS) entry which is preliminary data.</text>
</comment>
<keyword evidence="2" id="KW-1185">Reference proteome</keyword>
<accession>A0A392QPL8</accession>
<dbReference type="AlphaFoldDB" id="A0A392QPL8"/>
<dbReference type="Proteomes" id="UP000265520">
    <property type="component" value="Unassembled WGS sequence"/>
</dbReference>
<proteinExistence type="predicted"/>
<dbReference type="EMBL" id="LXQA010150127">
    <property type="protein sequence ID" value="MCI25909.1"/>
    <property type="molecule type" value="Genomic_DNA"/>
</dbReference>
<protein>
    <submittedName>
        <fullName evidence="1">Uncharacterized protein</fullName>
    </submittedName>
</protein>
<reference evidence="1 2" key="1">
    <citation type="journal article" date="2018" name="Front. Plant Sci.">
        <title>Red Clover (Trifolium pratense) and Zigzag Clover (T. medium) - A Picture of Genomic Similarities and Differences.</title>
        <authorList>
            <person name="Dluhosova J."/>
            <person name="Istvanek J."/>
            <person name="Nedelnik J."/>
            <person name="Repkova J."/>
        </authorList>
    </citation>
    <scope>NUCLEOTIDE SEQUENCE [LARGE SCALE GENOMIC DNA]</scope>
    <source>
        <strain evidence="2">cv. 10/8</strain>
        <tissue evidence="1">Leaf</tissue>
    </source>
</reference>
<sequence length="61" mass="6634">HAGTTWEGLIFSVIDGGWWTMAERKNSTIECHGAAILHKLAMADVKKSSTAIHHDTAMADI</sequence>
<name>A0A392QPL8_9FABA</name>
<evidence type="ECO:0000313" key="1">
    <source>
        <dbReference type="EMBL" id="MCI25909.1"/>
    </source>
</evidence>
<feature type="non-terminal residue" evidence="1">
    <location>
        <position position="1"/>
    </location>
</feature>